<keyword evidence="3" id="KW-1185">Reference proteome</keyword>
<dbReference type="AlphaFoldDB" id="R4YTB0"/>
<dbReference type="OrthoDB" id="9795854at2"/>
<dbReference type="Pfam" id="PF04246">
    <property type="entry name" value="RseC_MucC"/>
    <property type="match status" value="1"/>
</dbReference>
<dbReference type="HOGENOM" id="CLU_124911_0_0_6"/>
<gene>
    <name evidence="2" type="primary">mucC</name>
    <name evidence="2" type="ORF">OLEAN_C14580</name>
</gene>
<dbReference type="EMBL" id="FO203512">
    <property type="protein sequence ID" value="CCK75634.1"/>
    <property type="molecule type" value="Genomic_DNA"/>
</dbReference>
<dbReference type="InterPro" id="IPR007359">
    <property type="entry name" value="SigmaE_reg_RseC_MucC"/>
</dbReference>
<keyword evidence="1" id="KW-0472">Membrane</keyword>
<dbReference type="STRING" id="698738.OLEAN_C14580"/>
<feature type="transmembrane region" description="Helical" evidence="1">
    <location>
        <begin position="109"/>
        <end position="126"/>
    </location>
</feature>
<name>R4YTB0_OLEAN</name>
<organism evidence="2 3">
    <name type="scientific">Oleispira antarctica RB-8</name>
    <dbReference type="NCBI Taxonomy" id="698738"/>
    <lineage>
        <taxon>Bacteria</taxon>
        <taxon>Pseudomonadati</taxon>
        <taxon>Pseudomonadota</taxon>
        <taxon>Gammaproteobacteria</taxon>
        <taxon>Oceanospirillales</taxon>
        <taxon>Oceanospirillaceae</taxon>
        <taxon>Oleispira</taxon>
    </lineage>
</organism>
<keyword evidence="1" id="KW-0812">Transmembrane</keyword>
<sequence>MIEEQVVVTSINQEGAWVEGMQQSACGSCSAKAGCGQHAMTQLGRKVSLWLPLSDLSDAAAIMPLNIGQQIVVGLPEGAILRSTVVIYGVPLIALVLGAIIGHAAWGEVGSILISVVSMFIGFKLARNWSLQNKQHWQPHFIRHCLPPVSIHNDDNIIQRQR</sequence>
<protein>
    <submittedName>
        <fullName evidence="2">Putative positive regulator of sigma(E), RseC/MucC family protein</fullName>
    </submittedName>
</protein>
<dbReference type="PANTHER" id="PTHR35867">
    <property type="entry name" value="PROTEIN RSEC"/>
    <property type="match status" value="1"/>
</dbReference>
<dbReference type="InterPro" id="IPR026268">
    <property type="entry name" value="RseC"/>
</dbReference>
<keyword evidence="1" id="KW-1133">Transmembrane helix</keyword>
<dbReference type="PIRSF" id="PIRSF004923">
    <property type="entry name" value="RseC"/>
    <property type="match status" value="1"/>
</dbReference>
<reference evidence="2 3" key="1">
    <citation type="journal article" date="2013" name="Nat. Commun.">
        <title>Genome sequence and functional genomic analysis of the oil-degrading bacterium Oleispira antarctica.</title>
        <authorList>
            <person name="Kube M."/>
            <person name="Chernikova T.N."/>
            <person name="Al-Ramahi Y."/>
            <person name="Beloqui A."/>
            <person name="Lopez-Cortez N."/>
            <person name="Guazzaroni M.E."/>
            <person name="Heipieper H.J."/>
            <person name="Klages S."/>
            <person name="Kotsyurbenko O.R."/>
            <person name="Langer I."/>
            <person name="Nechitaylo T.Y."/>
            <person name="Lunsdorf H."/>
            <person name="Fernandez M."/>
            <person name="Juarez S."/>
            <person name="Ciordia S."/>
            <person name="Singer A."/>
            <person name="Kagan O."/>
            <person name="Egorova O."/>
            <person name="Petit P.A."/>
            <person name="Stogios P."/>
            <person name="Kim Y."/>
            <person name="Tchigvintsev A."/>
            <person name="Flick R."/>
            <person name="Denaro R."/>
            <person name="Genovese M."/>
            <person name="Albar J.P."/>
            <person name="Reva O.N."/>
            <person name="Martinez-Gomariz M."/>
            <person name="Tran H."/>
            <person name="Ferrer M."/>
            <person name="Savchenko A."/>
            <person name="Yakunin A.F."/>
            <person name="Yakimov M.M."/>
            <person name="Golyshina O.V."/>
            <person name="Reinhardt R."/>
            <person name="Golyshin P.N."/>
        </authorList>
    </citation>
    <scope>NUCLEOTIDE SEQUENCE [LARGE SCALE GENOMIC DNA]</scope>
</reference>
<proteinExistence type="predicted"/>
<dbReference type="Proteomes" id="UP000032749">
    <property type="component" value="Chromosome"/>
</dbReference>
<dbReference type="PANTHER" id="PTHR35867:SF1">
    <property type="entry name" value="PROTEIN RSEC"/>
    <property type="match status" value="1"/>
</dbReference>
<evidence type="ECO:0000313" key="2">
    <source>
        <dbReference type="EMBL" id="CCK75634.1"/>
    </source>
</evidence>
<dbReference type="KEGG" id="oai:OLEAN_C14580"/>
<evidence type="ECO:0000313" key="3">
    <source>
        <dbReference type="Proteomes" id="UP000032749"/>
    </source>
</evidence>
<evidence type="ECO:0000256" key="1">
    <source>
        <dbReference type="SAM" id="Phobius"/>
    </source>
</evidence>
<feature type="transmembrane region" description="Helical" evidence="1">
    <location>
        <begin position="85"/>
        <end position="103"/>
    </location>
</feature>
<accession>R4YTB0</accession>